<proteinExistence type="predicted"/>
<sequence length="178" mass="18833">MPTPLAFPPQGRPGANAHGFGSIDYSDLDAVTSDGGGTPITLAAGQWVRIVRNLAPSAANLNPLSGPWAGFVHWSDGLLRARAPGDLYAYKFSYRIVPALRGSALRIAVRPAGNPEFDFGPQALVLAAEAGDEERGSVSFINQTRRRFALSGAEIYMLSTSGGTLLEFSPEITPQGYA</sequence>
<dbReference type="EMBL" id="JAUFPX010000006">
    <property type="protein sequence ID" value="MDN3590604.1"/>
    <property type="molecule type" value="Genomic_DNA"/>
</dbReference>
<keyword evidence="2" id="KW-1185">Reference proteome</keyword>
<dbReference type="Proteomes" id="UP001224644">
    <property type="component" value="Unassembled WGS sequence"/>
</dbReference>
<gene>
    <name evidence="1" type="ORF">QWZ12_08255</name>
</gene>
<accession>A0ABT8BHE7</accession>
<name>A0ABT8BHE7_9HYPH</name>
<dbReference type="RefSeq" id="WP_238223015.1">
    <property type="nucleotide sequence ID" value="NZ_BPQD01000003.1"/>
</dbReference>
<organism evidence="1 2">
    <name type="scientific">Methylobacterium adhaesivum</name>
    <dbReference type="NCBI Taxonomy" id="333297"/>
    <lineage>
        <taxon>Bacteria</taxon>
        <taxon>Pseudomonadati</taxon>
        <taxon>Pseudomonadota</taxon>
        <taxon>Alphaproteobacteria</taxon>
        <taxon>Hyphomicrobiales</taxon>
        <taxon>Methylobacteriaceae</taxon>
        <taxon>Methylobacterium</taxon>
    </lineage>
</organism>
<evidence type="ECO:0000313" key="2">
    <source>
        <dbReference type="Proteomes" id="UP001224644"/>
    </source>
</evidence>
<evidence type="ECO:0000313" key="1">
    <source>
        <dbReference type="EMBL" id="MDN3590604.1"/>
    </source>
</evidence>
<reference evidence="2" key="1">
    <citation type="journal article" date="2019" name="Int. J. Syst. Evol. Microbiol.">
        <title>The Global Catalogue of Microorganisms (GCM) 10K type strain sequencing project: providing services to taxonomists for standard genome sequencing and annotation.</title>
        <authorList>
            <consortium name="The Broad Institute Genomics Platform"/>
            <consortium name="The Broad Institute Genome Sequencing Center for Infectious Disease"/>
            <person name="Wu L."/>
            <person name="Ma J."/>
        </authorList>
    </citation>
    <scope>NUCLEOTIDE SEQUENCE [LARGE SCALE GENOMIC DNA]</scope>
    <source>
        <strain evidence="2">CECT 7069</strain>
    </source>
</reference>
<comment type="caution">
    <text evidence="1">The sequence shown here is derived from an EMBL/GenBank/DDBJ whole genome shotgun (WGS) entry which is preliminary data.</text>
</comment>
<protein>
    <submittedName>
        <fullName evidence="1">Uncharacterized protein</fullName>
    </submittedName>
</protein>